<proteinExistence type="predicted"/>
<evidence type="ECO:0000256" key="3">
    <source>
        <dbReference type="SAM" id="SignalP"/>
    </source>
</evidence>
<dbReference type="Pfam" id="PF02129">
    <property type="entry name" value="Peptidase_S15"/>
    <property type="match status" value="2"/>
</dbReference>
<feature type="chain" id="PRO_5022149765" evidence="3">
    <location>
        <begin position="19"/>
        <end position="558"/>
    </location>
</feature>
<dbReference type="InterPro" id="IPR005674">
    <property type="entry name" value="CocE/Ser_esterase"/>
</dbReference>
<dbReference type="NCBIfam" id="TIGR00976">
    <property type="entry name" value="CocE_NonD"/>
    <property type="match status" value="2"/>
</dbReference>
<name>A0A517Y190_9BACT</name>
<dbReference type="InterPro" id="IPR008979">
    <property type="entry name" value="Galactose-bd-like_sf"/>
</dbReference>
<dbReference type="GO" id="GO:0008239">
    <property type="term" value="F:dipeptidyl-peptidase activity"/>
    <property type="evidence" value="ECO:0007669"/>
    <property type="project" value="InterPro"/>
</dbReference>
<evidence type="ECO:0000256" key="2">
    <source>
        <dbReference type="SAM" id="MobiDB-lite"/>
    </source>
</evidence>
<sequence length="558" mass="61537" precursor="true">MRPLALAALLSLPLSAAAQPPVDFGPVTERHVWVPMRDGTKLSVYLYLPPGKGPWPALLEQRYADLTAPATRKSFAKLAEGGYVVAAQNFRGAGKSEGQWVGYRALGWGEQKDGYDTVEWLAKQSWCTGKVGTFGSSQAGFAQNFLAVTRPPALKAQYMIDTGLSLFHEGYRIGGTTRPERFRQMGAVCRDPADNLKLLKEWFAHPTYDDYWAAEDCTRHFDKMDVPCFTVGSWYDFMCVGSVDSFVGRQHRGGPNSRGAQQLILGPWLHGRFKNTNKAGDLEYPENARFDTEAHMLRWFDHHLKGLDTGARRDPTVRYYVMGAVGEAGAPGNVWRTAPDWPVAATDTPYHLAAGGTLATRAPVAETASTPFAADPKNPATIPGRAFPGAKDAREFEKQPNVLTFTTDVLAEPVEWTGKVRAELYVSSTARDTDVIVRVSDVYPDGRSMLVMDYVRRLRYRDGYEKEVFLEPARVYPVNFDIGWTSIAFNKGHRIRVTVASTGAPFYEPNPNTGEPLTLDPPARVVAAVNHVHHDRARPSRVVAPVRPSPPGAGTGGR</sequence>
<dbReference type="RefSeq" id="WP_202920436.1">
    <property type="nucleotide sequence ID" value="NZ_CP036273.1"/>
</dbReference>
<dbReference type="SMART" id="SM00939">
    <property type="entry name" value="PepX_C"/>
    <property type="match status" value="1"/>
</dbReference>
<protein>
    <submittedName>
        <fullName evidence="5">Cocaine esterase</fullName>
        <ecNumber evidence="5">3.1.1.84</ecNumber>
    </submittedName>
</protein>
<dbReference type="InterPro" id="IPR000383">
    <property type="entry name" value="Xaa-Pro-like_dom"/>
</dbReference>
<feature type="signal peptide" evidence="3">
    <location>
        <begin position="1"/>
        <end position="18"/>
    </location>
</feature>
<evidence type="ECO:0000313" key="5">
    <source>
        <dbReference type="EMBL" id="QDU23503.1"/>
    </source>
</evidence>
<gene>
    <name evidence="5" type="primary">cocE_2</name>
    <name evidence="5" type="ORF">ETAA1_55030</name>
</gene>
<dbReference type="Pfam" id="PF08530">
    <property type="entry name" value="PepX_C"/>
    <property type="match status" value="1"/>
</dbReference>
<keyword evidence="1 5" id="KW-0378">Hydrolase</keyword>
<reference evidence="5 6" key="1">
    <citation type="submission" date="2019-02" db="EMBL/GenBank/DDBJ databases">
        <title>Deep-cultivation of Planctomycetes and their phenomic and genomic characterization uncovers novel biology.</title>
        <authorList>
            <person name="Wiegand S."/>
            <person name="Jogler M."/>
            <person name="Boedeker C."/>
            <person name="Pinto D."/>
            <person name="Vollmers J."/>
            <person name="Rivas-Marin E."/>
            <person name="Kohn T."/>
            <person name="Peeters S.H."/>
            <person name="Heuer A."/>
            <person name="Rast P."/>
            <person name="Oberbeckmann S."/>
            <person name="Bunk B."/>
            <person name="Jeske O."/>
            <person name="Meyerdierks A."/>
            <person name="Storesund J.E."/>
            <person name="Kallscheuer N."/>
            <person name="Luecker S."/>
            <person name="Lage O.M."/>
            <person name="Pohl T."/>
            <person name="Merkel B.J."/>
            <person name="Hornburger P."/>
            <person name="Mueller R.-W."/>
            <person name="Bruemmer F."/>
            <person name="Labrenz M."/>
            <person name="Spormann A.M."/>
            <person name="Op den Camp H."/>
            <person name="Overmann J."/>
            <person name="Amann R."/>
            <person name="Jetten M.S.M."/>
            <person name="Mascher T."/>
            <person name="Medema M.H."/>
            <person name="Devos D.P."/>
            <person name="Kaster A.-K."/>
            <person name="Ovreas L."/>
            <person name="Rohde M."/>
            <person name="Galperin M.Y."/>
            <person name="Jogler C."/>
        </authorList>
    </citation>
    <scope>NUCLEOTIDE SEQUENCE [LARGE SCALE GENOMIC DNA]</scope>
    <source>
        <strain evidence="5 6">ETA_A1</strain>
    </source>
</reference>
<dbReference type="Gene3D" id="2.60.120.260">
    <property type="entry name" value="Galactose-binding domain-like"/>
    <property type="match status" value="1"/>
</dbReference>
<dbReference type="SUPFAM" id="SSF53474">
    <property type="entry name" value="alpha/beta-Hydrolases"/>
    <property type="match status" value="1"/>
</dbReference>
<accession>A0A517Y190</accession>
<organism evidence="5 6">
    <name type="scientific">Urbifossiella limnaea</name>
    <dbReference type="NCBI Taxonomy" id="2528023"/>
    <lineage>
        <taxon>Bacteria</taxon>
        <taxon>Pseudomonadati</taxon>
        <taxon>Planctomycetota</taxon>
        <taxon>Planctomycetia</taxon>
        <taxon>Gemmatales</taxon>
        <taxon>Gemmataceae</taxon>
        <taxon>Urbifossiella</taxon>
    </lineage>
</organism>
<evidence type="ECO:0000259" key="4">
    <source>
        <dbReference type="SMART" id="SM00939"/>
    </source>
</evidence>
<dbReference type="Gene3D" id="1.10.3020.10">
    <property type="entry name" value="alpha-amino acid ester hydrolase ( Helical cap domain)"/>
    <property type="match status" value="1"/>
</dbReference>
<dbReference type="Gene3D" id="3.40.50.1820">
    <property type="entry name" value="alpha/beta hydrolase"/>
    <property type="match status" value="2"/>
</dbReference>
<dbReference type="InterPro" id="IPR029058">
    <property type="entry name" value="AB_hydrolase_fold"/>
</dbReference>
<keyword evidence="3" id="KW-0732">Signal</keyword>
<dbReference type="EC" id="3.1.1.84" evidence="5"/>
<evidence type="ECO:0000313" key="6">
    <source>
        <dbReference type="Proteomes" id="UP000319576"/>
    </source>
</evidence>
<evidence type="ECO:0000256" key="1">
    <source>
        <dbReference type="ARBA" id="ARBA00022801"/>
    </source>
</evidence>
<dbReference type="InterPro" id="IPR013736">
    <property type="entry name" value="Xaa-Pro_dipept_C"/>
</dbReference>
<feature type="domain" description="Xaa-Pro dipeptidyl-peptidase C-terminal" evidence="4">
    <location>
        <begin position="297"/>
        <end position="543"/>
    </location>
</feature>
<feature type="region of interest" description="Disordered" evidence="2">
    <location>
        <begin position="536"/>
        <end position="558"/>
    </location>
</feature>
<dbReference type="EMBL" id="CP036273">
    <property type="protein sequence ID" value="QDU23503.1"/>
    <property type="molecule type" value="Genomic_DNA"/>
</dbReference>
<keyword evidence="6" id="KW-1185">Reference proteome</keyword>
<dbReference type="KEGG" id="uli:ETAA1_55030"/>
<dbReference type="Proteomes" id="UP000319576">
    <property type="component" value="Chromosome"/>
</dbReference>
<dbReference type="SUPFAM" id="SSF49785">
    <property type="entry name" value="Galactose-binding domain-like"/>
    <property type="match status" value="1"/>
</dbReference>
<dbReference type="AlphaFoldDB" id="A0A517Y190"/>